<reference evidence="3 4" key="1">
    <citation type="submission" date="2018-08" db="EMBL/GenBank/DDBJ databases">
        <title>Microbacterium lemovicicum sp. nov., a bacterium isolated from a natural uranium-rich soil.</title>
        <authorList>
            <person name="ORTET P."/>
        </authorList>
    </citation>
    <scope>NUCLEOTIDE SEQUENCE [LARGE SCALE GENOMIC DNA]</scope>
    <source>
        <strain evidence="3 4">Viu22</strain>
    </source>
</reference>
<accession>A0A3Q9J1V4</accession>
<dbReference type="Proteomes" id="UP000276888">
    <property type="component" value="Chromosome"/>
</dbReference>
<feature type="region of interest" description="Disordered" evidence="1">
    <location>
        <begin position="75"/>
        <end position="138"/>
    </location>
</feature>
<feature type="transmembrane region" description="Helical" evidence="2">
    <location>
        <begin position="50"/>
        <end position="70"/>
    </location>
</feature>
<keyword evidence="4" id="KW-1185">Reference proteome</keyword>
<protein>
    <recommendedName>
        <fullName evidence="5">DUF3099 domain-containing protein</fullName>
    </recommendedName>
</protein>
<organism evidence="3 4">
    <name type="scientific">Microbacterium lemovicicum</name>
    <dbReference type="NCBI Taxonomy" id="1072463"/>
    <lineage>
        <taxon>Bacteria</taxon>
        <taxon>Bacillati</taxon>
        <taxon>Actinomycetota</taxon>
        <taxon>Actinomycetes</taxon>
        <taxon>Micrococcales</taxon>
        <taxon>Microbacteriaceae</taxon>
        <taxon>Microbacterium</taxon>
    </lineage>
</organism>
<dbReference type="EMBL" id="CP031423">
    <property type="protein sequence ID" value="AZS36651.1"/>
    <property type="molecule type" value="Genomic_DNA"/>
</dbReference>
<proteinExistence type="predicted"/>
<sequence>MKSSAHAQSATSLPRAPKDDVSSRSVRYLITMGVRILCFILMAAITPYGWYTWVFAAAAVFLPYIAVVIANAGSDVSEPPAENPERMLEAPASRVSAPTAPAATAPSSPIILHETGTSSSVYRIQESSQASPGREPRE</sequence>
<keyword evidence="2" id="KW-1133">Transmembrane helix</keyword>
<evidence type="ECO:0000256" key="2">
    <source>
        <dbReference type="SAM" id="Phobius"/>
    </source>
</evidence>
<dbReference type="InterPro" id="IPR021449">
    <property type="entry name" value="DUF3099"/>
</dbReference>
<feature type="compositionally biased region" description="Polar residues" evidence="1">
    <location>
        <begin position="115"/>
        <end position="131"/>
    </location>
</feature>
<gene>
    <name evidence="3" type="ORF">CVS47_01258</name>
</gene>
<dbReference type="RefSeq" id="WP_127095326.1">
    <property type="nucleotide sequence ID" value="NZ_CP031423.1"/>
</dbReference>
<dbReference type="KEGG" id="mlv:CVS47_01258"/>
<keyword evidence="2" id="KW-0472">Membrane</keyword>
<evidence type="ECO:0000256" key="1">
    <source>
        <dbReference type="SAM" id="MobiDB-lite"/>
    </source>
</evidence>
<evidence type="ECO:0000313" key="3">
    <source>
        <dbReference type="EMBL" id="AZS36651.1"/>
    </source>
</evidence>
<feature type="compositionally biased region" description="Low complexity" evidence="1">
    <location>
        <begin position="90"/>
        <end position="109"/>
    </location>
</feature>
<dbReference type="Pfam" id="PF11298">
    <property type="entry name" value="DUF3099"/>
    <property type="match status" value="1"/>
</dbReference>
<dbReference type="OrthoDB" id="4229919at2"/>
<feature type="transmembrane region" description="Helical" evidence="2">
    <location>
        <begin position="25"/>
        <end position="44"/>
    </location>
</feature>
<evidence type="ECO:0008006" key="5">
    <source>
        <dbReference type="Google" id="ProtNLM"/>
    </source>
</evidence>
<keyword evidence="2" id="KW-0812">Transmembrane</keyword>
<evidence type="ECO:0000313" key="4">
    <source>
        <dbReference type="Proteomes" id="UP000276888"/>
    </source>
</evidence>
<dbReference type="AlphaFoldDB" id="A0A3Q9J1V4"/>
<name>A0A3Q9J1V4_9MICO</name>